<proteinExistence type="predicted"/>
<reference evidence="1 2" key="1">
    <citation type="submission" date="2018-10" db="EMBL/GenBank/DDBJ databases">
        <title>Pseudomonas zhaodongensis NEAU-ST5-21(T) genome.</title>
        <authorList>
            <person name="Peng J."/>
            <person name="Liu Z.-P."/>
        </authorList>
    </citation>
    <scope>NUCLEOTIDE SEQUENCE [LARGE SCALE GENOMIC DNA]</scope>
    <source>
        <strain evidence="1 2">NEAU-ST5-21</strain>
    </source>
</reference>
<accession>A0A3M2HTK6</accession>
<name>A0A3M2HTK6_9GAMM</name>
<dbReference type="RefSeq" id="WP_122164314.1">
    <property type="nucleotide sequence ID" value="NZ_JAMOIB010000001.1"/>
</dbReference>
<dbReference type="Proteomes" id="UP000269774">
    <property type="component" value="Unassembled WGS sequence"/>
</dbReference>
<protein>
    <recommendedName>
        <fullName evidence="3">ATPase</fullName>
    </recommendedName>
</protein>
<dbReference type="EMBL" id="RFFM01000001">
    <property type="protein sequence ID" value="RMH92368.1"/>
    <property type="molecule type" value="Genomic_DNA"/>
</dbReference>
<dbReference type="AlphaFoldDB" id="A0A3M2HTK6"/>
<comment type="caution">
    <text evidence="1">The sequence shown here is derived from an EMBL/GenBank/DDBJ whole genome shotgun (WGS) entry which is preliminary data.</text>
</comment>
<gene>
    <name evidence="1" type="ORF">EA797_06540</name>
</gene>
<evidence type="ECO:0008006" key="3">
    <source>
        <dbReference type="Google" id="ProtNLM"/>
    </source>
</evidence>
<evidence type="ECO:0000313" key="1">
    <source>
        <dbReference type="EMBL" id="RMH92368.1"/>
    </source>
</evidence>
<organism evidence="1 2">
    <name type="scientific">Stutzerimonas zhaodongensis</name>
    <dbReference type="NCBI Taxonomy" id="1176257"/>
    <lineage>
        <taxon>Bacteria</taxon>
        <taxon>Pseudomonadati</taxon>
        <taxon>Pseudomonadota</taxon>
        <taxon>Gammaproteobacteria</taxon>
        <taxon>Pseudomonadales</taxon>
        <taxon>Pseudomonadaceae</taxon>
        <taxon>Stutzerimonas</taxon>
    </lineage>
</organism>
<evidence type="ECO:0000313" key="2">
    <source>
        <dbReference type="Proteomes" id="UP000269774"/>
    </source>
</evidence>
<keyword evidence="2" id="KW-1185">Reference proteome</keyword>
<sequence>MNIERCEDLIDWTRKAHALLADCMAEGAKDRSDSLARMLLDYLTQHERELEATIVRVKEHAEPSALQAPLHDALQGDVLALDIDSETFAKISVDEVSQQVFALHNRIIDLYRSLEKRRELHKASGLLGEVLQLEERETMRLAHQVNRMHEM</sequence>
<dbReference type="OrthoDB" id="278693at2"/>